<keyword evidence="5 8" id="KW-0812">Transmembrane</keyword>
<dbReference type="InterPro" id="IPR037185">
    <property type="entry name" value="EmrE-like"/>
</dbReference>
<evidence type="ECO:0000313" key="11">
    <source>
        <dbReference type="Proteomes" id="UP000676409"/>
    </source>
</evidence>
<reference evidence="10" key="1">
    <citation type="submission" date="2021-04" db="EMBL/GenBank/DDBJ databases">
        <title>The complete genome sequence of Caulobacter sp. S6.</title>
        <authorList>
            <person name="Tang Y."/>
            <person name="Ouyang W."/>
            <person name="Liu Q."/>
            <person name="Huang B."/>
            <person name="Guo Z."/>
            <person name="Lei P."/>
        </authorList>
    </citation>
    <scope>NUCLEOTIDE SEQUENCE</scope>
    <source>
        <strain evidence="10">S6</strain>
    </source>
</reference>
<accession>A0A975FW47</accession>
<feature type="transmembrane region" description="Helical" evidence="8">
    <location>
        <begin position="12"/>
        <end position="33"/>
    </location>
</feature>
<keyword evidence="7 8" id="KW-0472">Membrane</keyword>
<protein>
    <submittedName>
        <fullName evidence="10">EamA family transporter RarD</fullName>
    </submittedName>
</protein>
<evidence type="ECO:0000256" key="7">
    <source>
        <dbReference type="ARBA" id="ARBA00023136"/>
    </source>
</evidence>
<dbReference type="Proteomes" id="UP000676409">
    <property type="component" value="Chromosome"/>
</dbReference>
<comment type="subcellular location">
    <subcellularLocation>
        <location evidence="1">Cell membrane</location>
        <topology evidence="1">Multi-pass membrane protein</topology>
    </subcellularLocation>
</comment>
<keyword evidence="11" id="KW-1185">Reference proteome</keyword>
<feature type="domain" description="EamA" evidence="9">
    <location>
        <begin position="14"/>
        <end position="148"/>
    </location>
</feature>
<evidence type="ECO:0000259" key="9">
    <source>
        <dbReference type="Pfam" id="PF00892"/>
    </source>
</evidence>
<feature type="transmembrane region" description="Helical" evidence="8">
    <location>
        <begin position="45"/>
        <end position="64"/>
    </location>
</feature>
<evidence type="ECO:0000256" key="6">
    <source>
        <dbReference type="ARBA" id="ARBA00022989"/>
    </source>
</evidence>
<keyword evidence="3" id="KW-0813">Transport</keyword>
<gene>
    <name evidence="10" type="primary">rarD</name>
    <name evidence="10" type="ORF">KCG34_15895</name>
</gene>
<dbReference type="InterPro" id="IPR000620">
    <property type="entry name" value="EamA_dom"/>
</dbReference>
<feature type="transmembrane region" description="Helical" evidence="8">
    <location>
        <begin position="76"/>
        <end position="98"/>
    </location>
</feature>
<dbReference type="InterPro" id="IPR004626">
    <property type="entry name" value="RarD"/>
</dbReference>
<comment type="similarity">
    <text evidence="2">Belongs to the EamA transporter family.</text>
</comment>
<name>A0A975FW47_9CAUL</name>
<proteinExistence type="inferred from homology"/>
<dbReference type="Pfam" id="PF00892">
    <property type="entry name" value="EamA"/>
    <property type="match status" value="1"/>
</dbReference>
<dbReference type="RefSeq" id="WP_211936615.1">
    <property type="nucleotide sequence ID" value="NZ_CP073078.1"/>
</dbReference>
<feature type="transmembrane region" description="Helical" evidence="8">
    <location>
        <begin position="269"/>
        <end position="292"/>
    </location>
</feature>
<dbReference type="GO" id="GO:0005886">
    <property type="term" value="C:plasma membrane"/>
    <property type="evidence" value="ECO:0007669"/>
    <property type="project" value="UniProtKB-SubCell"/>
</dbReference>
<evidence type="ECO:0000256" key="3">
    <source>
        <dbReference type="ARBA" id="ARBA00022448"/>
    </source>
</evidence>
<dbReference type="EMBL" id="CP073078">
    <property type="protein sequence ID" value="QUD86563.1"/>
    <property type="molecule type" value="Genomic_DNA"/>
</dbReference>
<evidence type="ECO:0000313" key="10">
    <source>
        <dbReference type="EMBL" id="QUD86563.1"/>
    </source>
</evidence>
<evidence type="ECO:0000256" key="5">
    <source>
        <dbReference type="ARBA" id="ARBA00022692"/>
    </source>
</evidence>
<dbReference type="NCBIfam" id="TIGR00688">
    <property type="entry name" value="rarD"/>
    <property type="match status" value="1"/>
</dbReference>
<feature type="transmembrane region" description="Helical" evidence="8">
    <location>
        <begin position="185"/>
        <end position="204"/>
    </location>
</feature>
<organism evidence="10 11">
    <name type="scientific">Phenylobacterium montanum</name>
    <dbReference type="NCBI Taxonomy" id="2823693"/>
    <lineage>
        <taxon>Bacteria</taxon>
        <taxon>Pseudomonadati</taxon>
        <taxon>Pseudomonadota</taxon>
        <taxon>Alphaproteobacteria</taxon>
        <taxon>Caulobacterales</taxon>
        <taxon>Caulobacteraceae</taxon>
        <taxon>Phenylobacterium</taxon>
    </lineage>
</organism>
<sequence>MSQPSAPAPARGALIAGIACYTLWGVLPLYLRAVAQAGASPLEIIAHRAAWSAPWAGALVLLAGQRRQVAQVFATPRTLGLLTLSALLIAGNWGLFVWAVANGHIMESSLGYYINPLLNMAMGAVLFRERLDLFGKTAIGLAAAGVLVQGVALGHPPMISLALAFSFGFYGLIRKQVAAEAQTGLFVECLVLLVPAVGYIAWLQTHGAGHFFASPGMTALLAFAGPATVVPLALFAWAARRLPLSTVGFLQFIGPTMQFIIGAEGGERLTPVMVASFSLIWLGVLVFVTGAWRASRRVEWREA</sequence>
<feature type="transmembrane region" description="Helical" evidence="8">
    <location>
        <begin position="216"/>
        <end position="237"/>
    </location>
</feature>
<keyword evidence="4" id="KW-1003">Cell membrane</keyword>
<feature type="transmembrane region" description="Helical" evidence="8">
    <location>
        <begin position="158"/>
        <end position="173"/>
    </location>
</feature>
<dbReference type="KEGG" id="caul:KCG34_15895"/>
<dbReference type="SUPFAM" id="SSF103481">
    <property type="entry name" value="Multidrug resistance efflux transporter EmrE"/>
    <property type="match status" value="2"/>
</dbReference>
<evidence type="ECO:0000256" key="1">
    <source>
        <dbReference type="ARBA" id="ARBA00004651"/>
    </source>
</evidence>
<dbReference type="AlphaFoldDB" id="A0A975FW47"/>
<keyword evidence="6 8" id="KW-1133">Transmembrane helix</keyword>
<evidence type="ECO:0000256" key="2">
    <source>
        <dbReference type="ARBA" id="ARBA00007362"/>
    </source>
</evidence>
<evidence type="ECO:0000256" key="4">
    <source>
        <dbReference type="ARBA" id="ARBA00022475"/>
    </source>
</evidence>
<evidence type="ECO:0000256" key="8">
    <source>
        <dbReference type="SAM" id="Phobius"/>
    </source>
</evidence>
<feature type="transmembrane region" description="Helical" evidence="8">
    <location>
        <begin position="244"/>
        <end position="263"/>
    </location>
</feature>